<proteinExistence type="predicted"/>
<evidence type="ECO:0000256" key="1">
    <source>
        <dbReference type="SAM" id="Phobius"/>
    </source>
</evidence>
<feature type="transmembrane region" description="Helical" evidence="1">
    <location>
        <begin position="37"/>
        <end position="56"/>
    </location>
</feature>
<reference evidence="4" key="1">
    <citation type="journal article" date="2019" name="Int. J. Syst. Evol. Microbiol.">
        <title>The Global Catalogue of Microorganisms (GCM) 10K type strain sequencing project: providing services to taxonomists for standard genome sequencing and annotation.</title>
        <authorList>
            <consortium name="The Broad Institute Genomics Platform"/>
            <consortium name="The Broad Institute Genome Sequencing Center for Infectious Disease"/>
            <person name="Wu L."/>
            <person name="Ma J."/>
        </authorList>
    </citation>
    <scope>NUCLEOTIDE SEQUENCE [LARGE SCALE GENOMIC DNA]</scope>
    <source>
        <strain evidence="4">KCTC 32255</strain>
    </source>
</reference>
<feature type="domain" description="SPW repeat-containing integral membrane" evidence="2">
    <location>
        <begin position="38"/>
        <end position="134"/>
    </location>
</feature>
<feature type="transmembrane region" description="Helical" evidence="1">
    <location>
        <begin position="91"/>
        <end position="112"/>
    </location>
</feature>
<dbReference type="Proteomes" id="UP001596337">
    <property type="component" value="Unassembled WGS sequence"/>
</dbReference>
<feature type="transmembrane region" description="Helical" evidence="1">
    <location>
        <begin position="62"/>
        <end position="84"/>
    </location>
</feature>
<evidence type="ECO:0000313" key="4">
    <source>
        <dbReference type="Proteomes" id="UP001596337"/>
    </source>
</evidence>
<protein>
    <submittedName>
        <fullName evidence="3">SPW repeat protein</fullName>
    </submittedName>
</protein>
<organism evidence="3 4">
    <name type="scientific">Haloechinothrix salitolerans</name>
    <dbReference type="NCBI Taxonomy" id="926830"/>
    <lineage>
        <taxon>Bacteria</taxon>
        <taxon>Bacillati</taxon>
        <taxon>Actinomycetota</taxon>
        <taxon>Actinomycetes</taxon>
        <taxon>Pseudonocardiales</taxon>
        <taxon>Pseudonocardiaceae</taxon>
        <taxon>Haloechinothrix</taxon>
    </lineage>
</organism>
<keyword evidence="4" id="KW-1185">Reference proteome</keyword>
<dbReference type="Pfam" id="PF03779">
    <property type="entry name" value="SPW"/>
    <property type="match status" value="1"/>
</dbReference>
<keyword evidence="1" id="KW-0472">Membrane</keyword>
<accession>A0ABW2C5H0</accession>
<dbReference type="RefSeq" id="WP_345404049.1">
    <property type="nucleotide sequence ID" value="NZ_BAABLA010000116.1"/>
</dbReference>
<keyword evidence="1" id="KW-1133">Transmembrane helix</keyword>
<comment type="caution">
    <text evidence="3">The sequence shown here is derived from an EMBL/GenBank/DDBJ whole genome shotgun (WGS) entry which is preliminary data.</text>
</comment>
<dbReference type="EMBL" id="JBHSXX010000001">
    <property type="protein sequence ID" value="MFC6869932.1"/>
    <property type="molecule type" value="Genomic_DNA"/>
</dbReference>
<evidence type="ECO:0000313" key="3">
    <source>
        <dbReference type="EMBL" id="MFC6869932.1"/>
    </source>
</evidence>
<keyword evidence="1" id="KW-0812">Transmembrane</keyword>
<dbReference type="InterPro" id="IPR005530">
    <property type="entry name" value="SPW"/>
</dbReference>
<evidence type="ECO:0000259" key="2">
    <source>
        <dbReference type="Pfam" id="PF03779"/>
    </source>
</evidence>
<name>A0ABW2C5H0_9PSEU</name>
<feature type="transmembrane region" description="Helical" evidence="1">
    <location>
        <begin position="118"/>
        <end position="138"/>
    </location>
</feature>
<gene>
    <name evidence="3" type="ORF">ACFQGD_22575</name>
</gene>
<sequence length="148" mass="15443">MSTENMGTGSTKLAEHPDIVAMGARYERAAETPTAQAADALTVLAGLFVALSPWIVGFTESAVAINNLVIGLAIAGLGAGFAFAYERTHRLTWVCPLLGVWTIIAHWVMSGIDTTTGMLLSNIIGGAAVVVLGLAAMLPMMTARRSAR</sequence>